<gene>
    <name evidence="2" type="ORF">ESZ54_02990</name>
</gene>
<dbReference type="RefSeq" id="WP_136136200.1">
    <property type="nucleotide sequence ID" value="NZ_SDGV01000006.1"/>
</dbReference>
<evidence type="ECO:0000256" key="1">
    <source>
        <dbReference type="SAM" id="Phobius"/>
    </source>
</evidence>
<keyword evidence="3" id="KW-1185">Reference proteome</keyword>
<organism evidence="2 3">
    <name type="scientific">Vagococcus silagei</name>
    <dbReference type="NCBI Taxonomy" id="2508885"/>
    <lineage>
        <taxon>Bacteria</taxon>
        <taxon>Bacillati</taxon>
        <taxon>Bacillota</taxon>
        <taxon>Bacilli</taxon>
        <taxon>Lactobacillales</taxon>
        <taxon>Enterococcaceae</taxon>
        <taxon>Vagococcus</taxon>
    </lineage>
</organism>
<feature type="transmembrane region" description="Helical" evidence="1">
    <location>
        <begin position="7"/>
        <end position="28"/>
    </location>
</feature>
<reference evidence="2 3" key="1">
    <citation type="submission" date="2019-01" db="EMBL/GenBank/DDBJ databases">
        <title>Vagococcus silagei sp. nov. isolated from brewer's grain.</title>
        <authorList>
            <person name="Guu J.-R."/>
        </authorList>
    </citation>
    <scope>NUCLEOTIDE SEQUENCE [LARGE SCALE GENOMIC DNA]</scope>
    <source>
        <strain evidence="2 3">2B-2</strain>
    </source>
</reference>
<dbReference type="AlphaFoldDB" id="A0A4S3B467"/>
<keyword evidence="1" id="KW-0472">Membrane</keyword>
<accession>A0A4S3B467</accession>
<keyword evidence="1" id="KW-0812">Transmembrane</keyword>
<keyword evidence="1" id="KW-1133">Transmembrane helix</keyword>
<comment type="caution">
    <text evidence="2">The sequence shown here is derived from an EMBL/GenBank/DDBJ whole genome shotgun (WGS) entry which is preliminary data.</text>
</comment>
<feature type="transmembrane region" description="Helical" evidence="1">
    <location>
        <begin position="60"/>
        <end position="81"/>
    </location>
</feature>
<feature type="transmembrane region" description="Helical" evidence="1">
    <location>
        <begin position="34"/>
        <end position="51"/>
    </location>
</feature>
<name>A0A4S3B467_9ENTE</name>
<proteinExistence type="predicted"/>
<protein>
    <submittedName>
        <fullName evidence="2">Uncharacterized protein</fullName>
    </submittedName>
</protein>
<sequence length="87" mass="9831">MNNSKGVLTANIVVLIVSMVCIVQSFFFYDPQKIPLILFTPITGIMASLYLKKKSKIKKVFLVISSVVALIMPIYFILIFLNPDMFV</sequence>
<evidence type="ECO:0000313" key="2">
    <source>
        <dbReference type="EMBL" id="THB61881.1"/>
    </source>
</evidence>
<dbReference type="EMBL" id="SDGV01000006">
    <property type="protein sequence ID" value="THB61881.1"/>
    <property type="molecule type" value="Genomic_DNA"/>
</dbReference>
<dbReference type="Proteomes" id="UP000310506">
    <property type="component" value="Unassembled WGS sequence"/>
</dbReference>
<evidence type="ECO:0000313" key="3">
    <source>
        <dbReference type="Proteomes" id="UP000310506"/>
    </source>
</evidence>